<evidence type="ECO:0000256" key="1">
    <source>
        <dbReference type="ARBA" id="ARBA00022842"/>
    </source>
</evidence>
<dbReference type="Pfam" id="PF01397">
    <property type="entry name" value="Terpene_synth"/>
    <property type="match status" value="1"/>
</dbReference>
<dbReference type="Proteomes" id="UP000827721">
    <property type="component" value="Unassembled WGS sequence"/>
</dbReference>
<gene>
    <name evidence="5" type="ORF">JRO89_XS15G0177100</name>
</gene>
<sequence length="141" mass="16930">MWKDIDTFTSNVTARILEFNQTYGRQIAELKDKVKEMLMAPINDPAEKVNLINLLNRLGVSYHFRAEIEEHLNHIFEAQPNIPEDNDYDLYTIALFFRVLKQHGYKLSSSKYLFCINMYNIYIYREREREREREAHTHIIS</sequence>
<evidence type="ECO:0000313" key="5">
    <source>
        <dbReference type="EMBL" id="KAH7544504.1"/>
    </source>
</evidence>
<keyword evidence="2" id="KW-0456">Lyase</keyword>
<dbReference type="SUPFAM" id="SSF48239">
    <property type="entry name" value="Terpenoid cyclases/Protein prenyltransferases"/>
    <property type="match status" value="1"/>
</dbReference>
<accession>A0ABQ8H2R9</accession>
<evidence type="ECO:0000256" key="3">
    <source>
        <dbReference type="ARBA" id="ARBA00038405"/>
    </source>
</evidence>
<organism evidence="5 6">
    <name type="scientific">Xanthoceras sorbifolium</name>
    <dbReference type="NCBI Taxonomy" id="99658"/>
    <lineage>
        <taxon>Eukaryota</taxon>
        <taxon>Viridiplantae</taxon>
        <taxon>Streptophyta</taxon>
        <taxon>Embryophyta</taxon>
        <taxon>Tracheophyta</taxon>
        <taxon>Spermatophyta</taxon>
        <taxon>Magnoliopsida</taxon>
        <taxon>eudicotyledons</taxon>
        <taxon>Gunneridae</taxon>
        <taxon>Pentapetalae</taxon>
        <taxon>rosids</taxon>
        <taxon>malvids</taxon>
        <taxon>Sapindales</taxon>
        <taxon>Sapindaceae</taxon>
        <taxon>Xanthoceroideae</taxon>
        <taxon>Xanthoceras</taxon>
    </lineage>
</organism>
<dbReference type="InterPro" id="IPR050148">
    <property type="entry name" value="Terpene_synthase-like"/>
</dbReference>
<keyword evidence="6" id="KW-1185">Reference proteome</keyword>
<comment type="similarity">
    <text evidence="3">Belongs to the terpene synthase family. Tpsa subfamily.</text>
</comment>
<dbReference type="Gene3D" id="1.10.600.10">
    <property type="entry name" value="Farnesyl Diphosphate Synthase"/>
    <property type="match status" value="1"/>
</dbReference>
<dbReference type="EMBL" id="JAFEMO010000015">
    <property type="protein sequence ID" value="KAH7544504.1"/>
    <property type="molecule type" value="Genomic_DNA"/>
</dbReference>
<evidence type="ECO:0000256" key="2">
    <source>
        <dbReference type="ARBA" id="ARBA00023239"/>
    </source>
</evidence>
<dbReference type="PANTHER" id="PTHR31225:SF93">
    <property type="entry name" value="ALPHA-HUMULENE_(-)-(E)-BETA-CARYOPHYLLENE SYNTHASE"/>
    <property type="match status" value="1"/>
</dbReference>
<dbReference type="InterPro" id="IPR036965">
    <property type="entry name" value="Terpene_synth_N_sf"/>
</dbReference>
<dbReference type="InterPro" id="IPR001906">
    <property type="entry name" value="Terpene_synth_N"/>
</dbReference>
<comment type="caution">
    <text evidence="5">The sequence shown here is derived from an EMBL/GenBank/DDBJ whole genome shotgun (WGS) entry which is preliminary data.</text>
</comment>
<dbReference type="PANTHER" id="PTHR31225">
    <property type="entry name" value="OS04G0344100 PROTEIN-RELATED"/>
    <property type="match status" value="1"/>
</dbReference>
<feature type="domain" description="Terpene synthase N-terminal" evidence="4">
    <location>
        <begin position="18"/>
        <end position="110"/>
    </location>
</feature>
<proteinExistence type="inferred from homology"/>
<evidence type="ECO:0000313" key="6">
    <source>
        <dbReference type="Proteomes" id="UP000827721"/>
    </source>
</evidence>
<reference evidence="5 6" key="1">
    <citation type="submission" date="2021-02" db="EMBL/GenBank/DDBJ databases">
        <title>Plant Genome Project.</title>
        <authorList>
            <person name="Zhang R.-G."/>
        </authorList>
    </citation>
    <scope>NUCLEOTIDE SEQUENCE [LARGE SCALE GENOMIC DNA]</scope>
    <source>
        <tissue evidence="5">Leaves</tissue>
    </source>
</reference>
<name>A0ABQ8H2R9_9ROSI</name>
<protein>
    <recommendedName>
        <fullName evidence="4">Terpene synthase N-terminal domain-containing protein</fullName>
    </recommendedName>
</protein>
<dbReference type="InterPro" id="IPR008930">
    <property type="entry name" value="Terpenoid_cyclase/PrenylTrfase"/>
</dbReference>
<keyword evidence="1" id="KW-0460">Magnesium</keyword>
<evidence type="ECO:0000259" key="4">
    <source>
        <dbReference type="Pfam" id="PF01397"/>
    </source>
</evidence>
<dbReference type="InterPro" id="IPR008949">
    <property type="entry name" value="Isoprenoid_synthase_dom_sf"/>
</dbReference>
<dbReference type="Gene3D" id="1.50.10.130">
    <property type="entry name" value="Terpene synthase, N-terminal domain"/>
    <property type="match status" value="1"/>
</dbReference>